<dbReference type="SUPFAM" id="SSF69819">
    <property type="entry name" value="MTH1598-like"/>
    <property type="match status" value="1"/>
</dbReference>
<dbReference type="InterPro" id="IPR023572">
    <property type="entry name" value="Archease_dom"/>
</dbReference>
<dbReference type="Gene3D" id="3.55.10.10">
    <property type="entry name" value="Archease domain"/>
    <property type="match status" value="1"/>
</dbReference>
<protein>
    <submittedName>
        <fullName evidence="6">Archease</fullName>
    </submittedName>
</protein>
<evidence type="ECO:0000256" key="3">
    <source>
        <dbReference type="ARBA" id="ARBA00022723"/>
    </source>
</evidence>
<reference evidence="6" key="1">
    <citation type="submission" date="2021-04" db="EMBL/GenBank/DDBJ databases">
        <authorList>
            <person name="Hartkoorn R.C."/>
            <person name="Beaudoing E."/>
            <person name="Hot D."/>
        </authorList>
    </citation>
    <scope>NUCLEOTIDE SEQUENCE</scope>
    <source>
        <strain evidence="6">NRRL B-16292</strain>
    </source>
</reference>
<proteinExistence type="inferred from homology"/>
<dbReference type="Proteomes" id="UP001059617">
    <property type="component" value="Chromosome"/>
</dbReference>
<dbReference type="EMBL" id="CP073720">
    <property type="protein sequence ID" value="UWP85139.1"/>
    <property type="molecule type" value="Genomic_DNA"/>
</dbReference>
<evidence type="ECO:0000256" key="2">
    <source>
        <dbReference type="ARBA" id="ARBA00022694"/>
    </source>
</evidence>
<reference evidence="6" key="2">
    <citation type="submission" date="2022-09" db="EMBL/GenBank/DDBJ databases">
        <title>Biosynthetic gene clusters of Dactylosporangioum fulvum.</title>
        <authorList>
            <person name="Caradec T."/>
        </authorList>
    </citation>
    <scope>NUCLEOTIDE SEQUENCE</scope>
    <source>
        <strain evidence="6">NRRL B-16292</strain>
    </source>
</reference>
<name>A0ABY5W7Z6_9ACTN</name>
<feature type="domain" description="Archease" evidence="5">
    <location>
        <begin position="10"/>
        <end position="141"/>
    </location>
</feature>
<gene>
    <name evidence="6" type="ORF">Dfulv_13270</name>
</gene>
<keyword evidence="7" id="KW-1185">Reference proteome</keyword>
<organism evidence="6 7">
    <name type="scientific">Dactylosporangium fulvum</name>
    <dbReference type="NCBI Taxonomy" id="53359"/>
    <lineage>
        <taxon>Bacteria</taxon>
        <taxon>Bacillati</taxon>
        <taxon>Actinomycetota</taxon>
        <taxon>Actinomycetes</taxon>
        <taxon>Micromonosporales</taxon>
        <taxon>Micromonosporaceae</taxon>
        <taxon>Dactylosporangium</taxon>
    </lineage>
</organism>
<dbReference type="RefSeq" id="WP_259863211.1">
    <property type="nucleotide sequence ID" value="NZ_BAAAST010000107.1"/>
</dbReference>
<evidence type="ECO:0000259" key="5">
    <source>
        <dbReference type="Pfam" id="PF01951"/>
    </source>
</evidence>
<sequence>MGERPESGHRTVPHTADVRFEAWAPSRERCVAEAVAAMVDSFAEVPAGVATTVVRFRTGPGADPDLLVAVLDEVIFLIDTTGRLPVSARVASGDGGLDVELATADAGLVEPVGAVPKAVSLHELRFGREGAGWACSVTIDV</sequence>
<accession>A0ABY5W7Z6</accession>
<evidence type="ECO:0000313" key="7">
    <source>
        <dbReference type="Proteomes" id="UP001059617"/>
    </source>
</evidence>
<keyword evidence="3" id="KW-0479">Metal-binding</keyword>
<evidence type="ECO:0000256" key="4">
    <source>
        <dbReference type="ARBA" id="ARBA00022837"/>
    </source>
</evidence>
<comment type="similarity">
    <text evidence="1">Belongs to the archease family.</text>
</comment>
<keyword evidence="4" id="KW-0106">Calcium</keyword>
<evidence type="ECO:0000256" key="1">
    <source>
        <dbReference type="ARBA" id="ARBA00007963"/>
    </source>
</evidence>
<dbReference type="Pfam" id="PF01951">
    <property type="entry name" value="Archease"/>
    <property type="match status" value="1"/>
</dbReference>
<keyword evidence="2" id="KW-0819">tRNA processing</keyword>
<dbReference type="InterPro" id="IPR036820">
    <property type="entry name" value="Archease_dom_sf"/>
</dbReference>
<evidence type="ECO:0000313" key="6">
    <source>
        <dbReference type="EMBL" id="UWP85139.1"/>
    </source>
</evidence>